<dbReference type="EMBL" id="CP023564">
    <property type="protein sequence ID" value="ATG54106.1"/>
    <property type="molecule type" value="Genomic_DNA"/>
</dbReference>
<dbReference type="PANTHER" id="PTHR30344:SF1">
    <property type="entry name" value="6-PHOSPHOGLUCONOLACTONASE"/>
    <property type="match status" value="1"/>
</dbReference>
<dbReference type="GO" id="GO:0017057">
    <property type="term" value="F:6-phosphogluconolactonase activity"/>
    <property type="evidence" value="ECO:0007669"/>
    <property type="project" value="TreeGrafter"/>
</dbReference>
<dbReference type="RefSeq" id="WP_096798584.1">
    <property type="nucleotide sequence ID" value="NZ_CP023564.1"/>
</dbReference>
<evidence type="ECO:0000256" key="1">
    <source>
        <dbReference type="ARBA" id="ARBA00005564"/>
    </source>
</evidence>
<gene>
    <name evidence="2" type="ORF">CFK41_04455</name>
</gene>
<organism evidence="2 3">
    <name type="scientific">Brachybacterium ginsengisoli</name>
    <dbReference type="NCBI Taxonomy" id="1331682"/>
    <lineage>
        <taxon>Bacteria</taxon>
        <taxon>Bacillati</taxon>
        <taxon>Actinomycetota</taxon>
        <taxon>Actinomycetes</taxon>
        <taxon>Micrococcales</taxon>
        <taxon>Dermabacteraceae</taxon>
        <taxon>Brachybacterium</taxon>
    </lineage>
</organism>
<protein>
    <submittedName>
        <fullName evidence="2">3-carboxymuconate cyclase</fullName>
    </submittedName>
</protein>
<dbReference type="InterPro" id="IPR050282">
    <property type="entry name" value="Cycloisomerase_2"/>
</dbReference>
<dbReference type="InterPro" id="IPR015943">
    <property type="entry name" value="WD40/YVTN_repeat-like_dom_sf"/>
</dbReference>
<sequence>MTRTALIAAGGYSRSGSGRGPGIEILSLTTEGDGGAPVVERLAVVDLPDPSFVLWSEDGSVLHAVLETDPTRVVAMRVSADGREAEVIGDLVLEGSGGCHLSRGTVPSTLIVAQYGAGTVATVRLDAEGRPIQQIDLDDHRELLERGDEAGADDDPHPHQVVALPGTRVLAVPDLGLDRVLLYRQDTEGMIDLAGEIPLSRGSGPRHLAADHESEQLHIACERSGMVATAVRGESSSQSRLPSALEGPTHRWSVRSMIPASGSEEPNAVSHIELTADESALLVANRGPDTLSLLSLAPMRPQLVTEIEVGEHPRHFTQLEDLVLVAAQGADRIDVLRRRDEELASAGEPIPAPSVSCLAVRP</sequence>
<dbReference type="Gene3D" id="2.130.10.10">
    <property type="entry name" value="YVTN repeat-like/Quinoprotein amine dehydrogenase"/>
    <property type="match status" value="1"/>
</dbReference>
<comment type="similarity">
    <text evidence="1">Belongs to the cycloisomerase 2 family.</text>
</comment>
<dbReference type="InterPro" id="IPR019405">
    <property type="entry name" value="Lactonase_7-beta_prop"/>
</dbReference>
<dbReference type="AlphaFoldDB" id="A0A291GVF3"/>
<dbReference type="OrthoDB" id="9790815at2"/>
<accession>A0A291GVF3</accession>
<dbReference type="SUPFAM" id="SSF51004">
    <property type="entry name" value="C-terminal (heme d1) domain of cytochrome cd1-nitrite reductase"/>
    <property type="match status" value="1"/>
</dbReference>
<name>A0A291GVF3_9MICO</name>
<dbReference type="Proteomes" id="UP000217889">
    <property type="component" value="Chromosome"/>
</dbReference>
<dbReference type="KEGG" id="bgg:CFK41_04455"/>
<dbReference type="Pfam" id="PF10282">
    <property type="entry name" value="Lactonase"/>
    <property type="match status" value="1"/>
</dbReference>
<reference evidence="2 3" key="1">
    <citation type="journal article" date="2014" name="Int. J. Syst. Evol. Microbiol.">
        <title>Brachybacterium ginsengisoli sp. nov., isolated from soil of a ginseng field.</title>
        <authorList>
            <person name="Hoang V.A."/>
            <person name="Kim Y.J."/>
            <person name="Nguyen N.L."/>
            <person name="Yang D.C."/>
        </authorList>
    </citation>
    <scope>NUCLEOTIDE SEQUENCE [LARGE SCALE GENOMIC DNA]</scope>
    <source>
        <strain evidence="2 3">DCY80</strain>
    </source>
</reference>
<proteinExistence type="inferred from homology"/>
<evidence type="ECO:0000313" key="2">
    <source>
        <dbReference type="EMBL" id="ATG54106.1"/>
    </source>
</evidence>
<keyword evidence="3" id="KW-1185">Reference proteome</keyword>
<evidence type="ECO:0000313" key="3">
    <source>
        <dbReference type="Proteomes" id="UP000217889"/>
    </source>
</evidence>
<dbReference type="PANTHER" id="PTHR30344">
    <property type="entry name" value="6-PHOSPHOGLUCONOLACTONASE-RELATED"/>
    <property type="match status" value="1"/>
</dbReference>
<dbReference type="InterPro" id="IPR011048">
    <property type="entry name" value="Haem_d1_sf"/>
</dbReference>